<dbReference type="InterPro" id="IPR001547">
    <property type="entry name" value="Glyco_hydro_5"/>
</dbReference>
<evidence type="ECO:0000256" key="4">
    <source>
        <dbReference type="ARBA" id="ARBA00022801"/>
    </source>
</evidence>
<proteinExistence type="inferred from homology"/>
<evidence type="ECO:0000256" key="2">
    <source>
        <dbReference type="ARBA" id="ARBA00005641"/>
    </source>
</evidence>
<evidence type="ECO:0000313" key="9">
    <source>
        <dbReference type="Proteomes" id="UP001153365"/>
    </source>
</evidence>
<evidence type="ECO:0000256" key="1">
    <source>
        <dbReference type="ARBA" id="ARBA00000966"/>
    </source>
</evidence>
<dbReference type="Gene3D" id="3.20.20.80">
    <property type="entry name" value="Glycosidases"/>
    <property type="match status" value="1"/>
</dbReference>
<dbReference type="PANTHER" id="PTHR34142">
    <property type="entry name" value="ENDO-BETA-1,4-GLUCANASE A"/>
    <property type="match status" value="1"/>
</dbReference>
<evidence type="ECO:0000256" key="3">
    <source>
        <dbReference type="ARBA" id="ARBA00012601"/>
    </source>
</evidence>
<keyword evidence="4 6" id="KW-0378">Hydrolase</keyword>
<evidence type="ECO:0000256" key="6">
    <source>
        <dbReference type="RuleBase" id="RU361153"/>
    </source>
</evidence>
<dbReference type="AlphaFoldDB" id="A0AAV0AUP7"/>
<keyword evidence="9" id="KW-1185">Reference proteome</keyword>
<comment type="catalytic activity">
    <reaction evidence="1">
        <text>Endohydrolysis of (1-&gt;4)-beta-D-glucosidic linkages in cellulose, lichenin and cereal beta-D-glucans.</text>
        <dbReference type="EC" id="3.2.1.4"/>
    </reaction>
</comment>
<accession>A0AAV0AUP7</accession>
<organism evidence="8 9">
    <name type="scientific">Phakopsora pachyrhizi</name>
    <name type="common">Asian soybean rust disease fungus</name>
    <dbReference type="NCBI Taxonomy" id="170000"/>
    <lineage>
        <taxon>Eukaryota</taxon>
        <taxon>Fungi</taxon>
        <taxon>Dikarya</taxon>
        <taxon>Basidiomycota</taxon>
        <taxon>Pucciniomycotina</taxon>
        <taxon>Pucciniomycetes</taxon>
        <taxon>Pucciniales</taxon>
        <taxon>Phakopsoraceae</taxon>
        <taxon>Phakopsora</taxon>
    </lineage>
</organism>
<dbReference type="GO" id="GO:0008810">
    <property type="term" value="F:cellulase activity"/>
    <property type="evidence" value="ECO:0007669"/>
    <property type="project" value="UniProtKB-EC"/>
</dbReference>
<dbReference type="EMBL" id="CALTRL010001332">
    <property type="protein sequence ID" value="CAH7672131.1"/>
    <property type="molecule type" value="Genomic_DNA"/>
</dbReference>
<dbReference type="Proteomes" id="UP001153365">
    <property type="component" value="Unassembled WGS sequence"/>
</dbReference>
<evidence type="ECO:0000259" key="7">
    <source>
        <dbReference type="Pfam" id="PF00150"/>
    </source>
</evidence>
<gene>
    <name evidence="8" type="ORF">PPACK8108_LOCUS6922</name>
</gene>
<protein>
    <recommendedName>
        <fullName evidence="3">cellulase</fullName>
        <ecNumber evidence="3">3.2.1.4</ecNumber>
    </recommendedName>
</protein>
<reference evidence="8" key="1">
    <citation type="submission" date="2022-06" db="EMBL/GenBank/DDBJ databases">
        <authorList>
            <consortium name="SYNGENTA / RWTH Aachen University"/>
        </authorList>
    </citation>
    <scope>NUCLEOTIDE SEQUENCE</scope>
</reference>
<keyword evidence="5 6" id="KW-0326">Glycosidase</keyword>
<feature type="domain" description="Glycoside hydrolase family 5" evidence="7">
    <location>
        <begin position="114"/>
        <end position="337"/>
    </location>
</feature>
<dbReference type="PANTHER" id="PTHR34142:SF1">
    <property type="entry name" value="GLYCOSIDE HYDROLASE FAMILY 5 DOMAIN-CONTAINING PROTEIN"/>
    <property type="match status" value="1"/>
</dbReference>
<comment type="caution">
    <text evidence="8">The sequence shown here is derived from an EMBL/GenBank/DDBJ whole genome shotgun (WGS) entry which is preliminary data.</text>
</comment>
<dbReference type="EC" id="3.2.1.4" evidence="3"/>
<dbReference type="SUPFAM" id="SSF51445">
    <property type="entry name" value="(Trans)glycosidases"/>
    <property type="match status" value="1"/>
</dbReference>
<evidence type="ECO:0000313" key="8">
    <source>
        <dbReference type="EMBL" id="CAH7672131.1"/>
    </source>
</evidence>
<dbReference type="Pfam" id="PF00150">
    <property type="entry name" value="Cellulase"/>
    <property type="match status" value="1"/>
</dbReference>
<name>A0AAV0AUP7_PHAPC</name>
<comment type="similarity">
    <text evidence="2 6">Belongs to the glycosyl hydrolase 5 (cellulase A) family.</text>
</comment>
<evidence type="ECO:0000256" key="5">
    <source>
        <dbReference type="ARBA" id="ARBA00023295"/>
    </source>
</evidence>
<dbReference type="InterPro" id="IPR017853">
    <property type="entry name" value="GH"/>
</dbReference>
<sequence>MVKPALNSGFVVASIQLLSAIFTSRLVVARPGNTDVIDPKTHMKDPKNIGVMPVPVISQIPILPLLGGVSVSGMELPEEVIEKNPTEFPSPCESKSSKKEYPLPPYDEVMHYLEKGSNVISLPVAWENIQTHILSDDLNKDFMEELEDVIKTITYQGGNVVLELRSSHERIRQVKPDNGAVKNSTLDDQFLDAYTKLWSNLAKSFLVNRRVIFSLASLPDNAMTPARWPKTIQAAVTAVRKTGSKNVILLPSMGNRNLSVRHNTIKTFDKTYHALKDVKNPDNTTFGLVFDLTQNFAPFDHKKHNSTTACPARNTTDYVTPLVKLLKENKRQAFIGRVVSGSHETCLSILKEFLSDIKGAYPHIAGFSMYGGGIRKEDAFGALVKKTNNSTECDSEFEDQPNFNVAKKFFPEKIVKDLDKSPLKPTS</sequence>
<dbReference type="GO" id="GO:0009251">
    <property type="term" value="P:glucan catabolic process"/>
    <property type="evidence" value="ECO:0007669"/>
    <property type="project" value="TreeGrafter"/>
</dbReference>